<evidence type="ECO:0000313" key="2">
    <source>
        <dbReference type="Proteomes" id="UP001651880"/>
    </source>
</evidence>
<comment type="caution">
    <text evidence="1">The sequence shown here is derived from an EMBL/GenBank/DDBJ whole genome shotgun (WGS) entry which is preliminary data.</text>
</comment>
<gene>
    <name evidence="1" type="ORF">LJD61_02265</name>
</gene>
<proteinExistence type="predicted"/>
<evidence type="ECO:0000313" key="1">
    <source>
        <dbReference type="EMBL" id="MCQ1528374.1"/>
    </source>
</evidence>
<sequence length="133" mass="15173">MISLTRNIFILTNNVLICDKFNDTLKVSYVDGSYIDVLYQVRDRIHTGSVLISHPLMGSVKPNETPYRSIILEDKKEALDFQSLSIIESAIESCKKLLNDRPTPDWSNKVLEDFKFLDMKLLESALSSLGINY</sequence>
<name>A0ABT1NAU1_9FIRM</name>
<organism evidence="1 2">
    <name type="scientific">Lutispora saccharofermentans</name>
    <dbReference type="NCBI Taxonomy" id="3024236"/>
    <lineage>
        <taxon>Bacteria</taxon>
        <taxon>Bacillati</taxon>
        <taxon>Bacillota</taxon>
        <taxon>Clostridia</taxon>
        <taxon>Lutisporales</taxon>
        <taxon>Lutisporaceae</taxon>
        <taxon>Lutispora</taxon>
    </lineage>
</organism>
<dbReference type="EMBL" id="JAJEKE010000001">
    <property type="protein sequence ID" value="MCQ1528374.1"/>
    <property type="molecule type" value="Genomic_DNA"/>
</dbReference>
<dbReference type="RefSeq" id="WP_255225857.1">
    <property type="nucleotide sequence ID" value="NZ_JAJEKE010000001.1"/>
</dbReference>
<dbReference type="NCBIfam" id="NF038093">
    <property type="entry name" value="GrdX"/>
    <property type="match status" value="1"/>
</dbReference>
<protein>
    <submittedName>
        <fullName evidence="1">GrdX family protein</fullName>
    </submittedName>
</protein>
<reference evidence="1 2" key="1">
    <citation type="submission" date="2021-10" db="EMBL/GenBank/DDBJ databases">
        <title>Lutispora strain m25 sp. nov., a thermophilic, non-spore-forming bacterium isolated from a lab-scale methanogenic bioreactor digesting anaerobic sludge.</title>
        <authorList>
            <person name="El Houari A."/>
            <person name="Mcdonald J."/>
        </authorList>
    </citation>
    <scope>NUCLEOTIDE SEQUENCE [LARGE SCALE GENOMIC DNA]</scope>
    <source>
        <strain evidence="2">m25</strain>
    </source>
</reference>
<dbReference type="Proteomes" id="UP001651880">
    <property type="component" value="Unassembled WGS sequence"/>
</dbReference>
<dbReference type="InterPro" id="IPR047735">
    <property type="entry name" value="GrdX-like"/>
</dbReference>
<accession>A0ABT1NAU1</accession>
<keyword evidence="2" id="KW-1185">Reference proteome</keyword>